<dbReference type="PANTHER" id="PTHR43222:SF2">
    <property type="entry name" value="NUDIX HYDROLASE 23, CHLOROPLASTIC"/>
    <property type="match status" value="1"/>
</dbReference>
<comment type="caution">
    <text evidence="5">The sequence shown here is derived from an EMBL/GenBank/DDBJ whole genome shotgun (WGS) entry which is preliminary data.</text>
</comment>
<dbReference type="InterPro" id="IPR015797">
    <property type="entry name" value="NUDIX_hydrolase-like_dom_sf"/>
</dbReference>
<dbReference type="PROSITE" id="PS51462">
    <property type="entry name" value="NUDIX"/>
    <property type="match status" value="1"/>
</dbReference>
<dbReference type="Gene3D" id="1.10.490.70">
    <property type="entry name" value="Histidine kinase N-terminal domain"/>
    <property type="match status" value="1"/>
</dbReference>
<evidence type="ECO:0000256" key="1">
    <source>
        <dbReference type="ARBA" id="ARBA00001946"/>
    </source>
</evidence>
<dbReference type="Gene3D" id="3.90.79.10">
    <property type="entry name" value="Nucleoside Triphosphate Pyrophosphohydrolase"/>
    <property type="match status" value="1"/>
</dbReference>
<protein>
    <submittedName>
        <fullName evidence="5">Adp-ribose pyrophosphatase</fullName>
        <ecNumber evidence="5">3.6.1.13</ecNumber>
    </submittedName>
</protein>
<evidence type="ECO:0000259" key="4">
    <source>
        <dbReference type="PROSITE" id="PS51462"/>
    </source>
</evidence>
<dbReference type="PRINTS" id="PR00502">
    <property type="entry name" value="NUDIXFAMILY"/>
</dbReference>
<comment type="cofactor">
    <cofactor evidence="1">
        <name>Mg(2+)</name>
        <dbReference type="ChEBI" id="CHEBI:18420"/>
    </cofactor>
</comment>
<dbReference type="InterPro" id="IPR020084">
    <property type="entry name" value="NUDIX_hydrolase_CS"/>
</dbReference>
<dbReference type="AlphaFoldDB" id="A0A0W8FRA7"/>
<dbReference type="InterPro" id="IPR000086">
    <property type="entry name" value="NUDIX_hydrolase_dom"/>
</dbReference>
<evidence type="ECO:0000256" key="3">
    <source>
        <dbReference type="ARBA" id="ARBA00022842"/>
    </source>
</evidence>
<reference evidence="5" key="1">
    <citation type="journal article" date="2015" name="Proc. Natl. Acad. Sci. U.S.A.">
        <title>Networks of energetic and metabolic interactions define dynamics in microbial communities.</title>
        <authorList>
            <person name="Embree M."/>
            <person name="Liu J.K."/>
            <person name="Al-Bassam M.M."/>
            <person name="Zengler K."/>
        </authorList>
    </citation>
    <scope>NUCLEOTIDE SEQUENCE</scope>
</reference>
<evidence type="ECO:0000313" key="5">
    <source>
        <dbReference type="EMBL" id="KUG23182.1"/>
    </source>
</evidence>
<sequence>MKKQRKHCIYCGEIIIKKYEDNVQRDFCPACNSYFYENPLPVVSSILESSRQILLVKRDRAPSKGLWCLPTGFAEAGESIEQAALRELEEETGIRGKIIKLLDVDSYKSRFYGDLLFLTFVVQQTGGKLCAGDDCSQARFWPVNKLPPLAFRSNKLALDEYIKSRRDYWAIFDSIEHTDKKNLPSAVVKNSLTRRLVNIIIKNKQKIIEQWLDDVLINPSTTEYHNVERTVLYNICDRILSQLTLWLGGLHDVEKIKSFYTKLGKERKRSGFQISEALSALSLIRKHIWTFALAQDALQKNLELFMTFELQRRMTIFFDLATFYFTRGHEEI</sequence>
<keyword evidence="2 5" id="KW-0378">Hydrolase</keyword>
<dbReference type="GO" id="GO:0047631">
    <property type="term" value="F:ADP-ribose diphosphatase activity"/>
    <property type="evidence" value="ECO:0007669"/>
    <property type="project" value="UniProtKB-EC"/>
</dbReference>
<evidence type="ECO:0000256" key="2">
    <source>
        <dbReference type="ARBA" id="ARBA00022801"/>
    </source>
</evidence>
<organism evidence="5">
    <name type="scientific">hydrocarbon metagenome</name>
    <dbReference type="NCBI Taxonomy" id="938273"/>
    <lineage>
        <taxon>unclassified sequences</taxon>
        <taxon>metagenomes</taxon>
        <taxon>ecological metagenomes</taxon>
    </lineage>
</organism>
<dbReference type="PANTHER" id="PTHR43222">
    <property type="entry name" value="NUDIX HYDROLASE 23"/>
    <property type="match status" value="1"/>
</dbReference>
<name>A0A0W8FRA7_9ZZZZ</name>
<dbReference type="InterPro" id="IPR020476">
    <property type="entry name" value="Nudix_hydrolase"/>
</dbReference>
<accession>A0A0W8FRA7</accession>
<gene>
    <name evidence="5" type="ORF">ASZ90_007023</name>
</gene>
<dbReference type="Pfam" id="PF00293">
    <property type="entry name" value="NUDIX"/>
    <property type="match status" value="1"/>
</dbReference>
<dbReference type="SUPFAM" id="SSF55811">
    <property type="entry name" value="Nudix"/>
    <property type="match status" value="1"/>
</dbReference>
<dbReference type="EC" id="3.6.1.13" evidence="5"/>
<dbReference type="PROSITE" id="PS00893">
    <property type="entry name" value="NUDIX_BOX"/>
    <property type="match status" value="1"/>
</dbReference>
<feature type="domain" description="Nudix hydrolase" evidence="4">
    <location>
        <begin position="38"/>
        <end position="164"/>
    </location>
</feature>
<dbReference type="EMBL" id="LNQE01000917">
    <property type="protein sequence ID" value="KUG23182.1"/>
    <property type="molecule type" value="Genomic_DNA"/>
</dbReference>
<proteinExistence type="predicted"/>
<keyword evidence="3" id="KW-0460">Magnesium</keyword>